<dbReference type="EMBL" id="JRVJ01000021">
    <property type="protein sequence ID" value="KGM18133.1"/>
    <property type="molecule type" value="Genomic_DNA"/>
</dbReference>
<accession>A0A0A2DG26</accession>
<organism evidence="1 2">
    <name type="scientific">Corynebacterium auriscanis</name>
    <dbReference type="NCBI Taxonomy" id="99807"/>
    <lineage>
        <taxon>Bacteria</taxon>
        <taxon>Bacillati</taxon>
        <taxon>Actinomycetota</taxon>
        <taxon>Actinomycetes</taxon>
        <taxon>Mycobacteriales</taxon>
        <taxon>Corynebacteriaceae</taxon>
        <taxon>Corynebacterium</taxon>
    </lineage>
</organism>
<sequence length="236" mass="27182">MTPNIPTPQQKKAVEGFARFLEDEYNKHPTQERAAELLEEYAWHVNQIIALNAKIIHTHLTENTRSRVKPKAIRSYIEIMARRWGTEELASHLDRIQNRRKPLDSTSTIRYMAYLGLLHGTLEPAVLGRGFFALHPKYAPLSMHRYPEAVALEFMNDATTNRALAVVSTHAKIRMLHRRFKAIALEQDVWGYTRNPVGPDLDPEAVYGFMMGVAEQLRKWETSSPELRLRGRRGRG</sequence>
<protein>
    <submittedName>
        <fullName evidence="1">Uncharacterized protein</fullName>
    </submittedName>
</protein>
<gene>
    <name evidence="1" type="ORF">MA47_09520</name>
</gene>
<dbReference type="AlphaFoldDB" id="A0A0A2DG26"/>
<dbReference type="Proteomes" id="UP000030145">
    <property type="component" value="Unassembled WGS sequence"/>
</dbReference>
<evidence type="ECO:0000313" key="2">
    <source>
        <dbReference type="Proteomes" id="UP000030145"/>
    </source>
</evidence>
<proteinExistence type="predicted"/>
<keyword evidence="2" id="KW-1185">Reference proteome</keyword>
<reference evidence="1 2" key="1">
    <citation type="submission" date="2014-10" db="EMBL/GenBank/DDBJ databases">
        <title>Whole Genome sequence of Corynebacterium auriscanis strain CIP 106629.</title>
        <authorList>
            <person name="Hassan S.S."/>
            <person name="Jamal S.B."/>
            <person name="Tiwari S."/>
            <person name="Oliveira L.D.C."/>
            <person name="Souza F."/>
            <person name="Mariano D.C."/>
            <person name="Almeida S."/>
            <person name="Dorella F."/>
            <person name="Pereira F."/>
            <person name="Carvalho A."/>
            <person name="Leal C.A."/>
            <person name="Soares S.D.C."/>
            <person name="Figueiredo H.C."/>
            <person name="Silva A."/>
            <person name="Azevedo V.A."/>
        </authorList>
    </citation>
    <scope>NUCLEOTIDE SEQUENCE [LARGE SCALE GENOMIC DNA]</scope>
    <source>
        <strain evidence="1 2">CIP 106629</strain>
    </source>
</reference>
<dbReference type="GeneID" id="300553273"/>
<comment type="caution">
    <text evidence="1">The sequence shown here is derived from an EMBL/GenBank/DDBJ whole genome shotgun (WGS) entry which is preliminary data.</text>
</comment>
<evidence type="ECO:0000313" key="1">
    <source>
        <dbReference type="EMBL" id="KGM18133.1"/>
    </source>
</evidence>
<name>A0A0A2DG26_9CORY</name>
<dbReference type="RefSeq" id="WP_035115691.1">
    <property type="nucleotide sequence ID" value="NZ_CP047046.1"/>
</dbReference>